<dbReference type="Pfam" id="PF26577">
    <property type="entry name" value="TSEN34_N"/>
    <property type="match status" value="1"/>
</dbReference>
<feature type="region of interest" description="Disordered" evidence="9">
    <location>
        <begin position="377"/>
        <end position="462"/>
    </location>
</feature>
<dbReference type="Gene3D" id="3.40.1350.10">
    <property type="match status" value="1"/>
</dbReference>
<feature type="domain" description="tRNA intron endonuclease catalytic" evidence="10">
    <location>
        <begin position="470"/>
        <end position="539"/>
    </location>
</feature>
<name>A0A6A6BK65_9PEZI</name>
<comment type="similarity">
    <text evidence="1">Belongs to the tRNA-intron endonuclease family.</text>
</comment>
<dbReference type="InterPro" id="IPR036167">
    <property type="entry name" value="tRNA_intron_Endo_cat-like_sf"/>
</dbReference>
<sequence length="566" mass="61281">MSGLGLSHVFPFQSEPTSPQLEPQLEPQQEPRKEPEQEIGQSPNASRLGTEGLAHVFPWLTPPMGQGGLQVFEPLEIGDLDTTPSDDSYSDEYESQQQQQQQPETRPSEDHDNAASGSPPRSLGHVFPHLSVSTTQAPVDPQMVLETEPSQVSDVSVDELEAVFVTPEPISEPLPSIEDVLSSASTSPISLDGRFPPSESLEDPQSPVASRARRSERSPAPSPERHPHTSSSSRPVTPQHKWGTEKGASKAAPIPISHVGNRYLLYNTDDISYIRRQHHITGVLIGTLPSHPQQNIFLGTPLELMPEEARLLVEKDAAYIVDDAAAHSASLLGGGLGAAERKAFLRAMKKQGVDAMKANQKKSDTLKEQALKKNADKIAQARAAKQKAREQQKQQQSDTASAHDSLFDSGAPAPPPSSHAGTPTTIEERWYITPTTSHPPLLPTPPPSPPNTTAVATTSRSNLPPVPASYPLFAHLHSRGYYLSPGLRFGCQYCAYPGDPLRFHSHFLAVGMGWNEEFDLMRLVGGGRLGTGVKKGFLIGGKVEGDDGEGENEGEVRAFSIEWSGM</sequence>
<keyword evidence="13" id="KW-1185">Reference proteome</keyword>
<dbReference type="GeneID" id="54301533"/>
<evidence type="ECO:0000256" key="4">
    <source>
        <dbReference type="ARBA" id="ARBA00023239"/>
    </source>
</evidence>
<evidence type="ECO:0000256" key="2">
    <source>
        <dbReference type="ARBA" id="ARBA00012573"/>
    </source>
</evidence>
<gene>
    <name evidence="12" type="ORF">K452DRAFT_317175</name>
</gene>
<feature type="compositionally biased region" description="Pro residues" evidence="9">
    <location>
        <begin position="440"/>
        <end position="450"/>
    </location>
</feature>
<evidence type="ECO:0000259" key="11">
    <source>
        <dbReference type="Pfam" id="PF26577"/>
    </source>
</evidence>
<feature type="region of interest" description="Disordered" evidence="9">
    <location>
        <begin position="185"/>
        <end position="250"/>
    </location>
</feature>
<dbReference type="PANTHER" id="PTHR13070:SF0">
    <property type="entry name" value="TRNA-SPLICING ENDONUCLEASE SUBUNIT SEN34"/>
    <property type="match status" value="1"/>
</dbReference>
<dbReference type="SUPFAM" id="SSF53032">
    <property type="entry name" value="tRNA-intron endonuclease catalytic domain-like"/>
    <property type="match status" value="1"/>
</dbReference>
<dbReference type="GO" id="GO:0000213">
    <property type="term" value="F:tRNA-intron lyase activity"/>
    <property type="evidence" value="ECO:0007669"/>
    <property type="project" value="UniProtKB-EC"/>
</dbReference>
<feature type="compositionally biased region" description="Low complexity" evidence="9">
    <location>
        <begin position="19"/>
        <end position="28"/>
    </location>
</feature>
<comment type="catalytic activity">
    <reaction evidence="5">
        <text>pretRNA = a 3'-half-tRNA molecule with a 5'-OH end + a 5'-half-tRNA molecule with a 2',3'-cyclic phosphate end + an intron with a 2',3'-cyclic phosphate and a 5'-hydroxyl terminus.</text>
        <dbReference type="EC" id="4.6.1.16"/>
    </reaction>
</comment>
<protein>
    <recommendedName>
        <fullName evidence="2">tRNA-intron lyase</fullName>
        <ecNumber evidence="2">4.6.1.16</ecNumber>
    </recommendedName>
    <alternativeName>
        <fullName evidence="7 8">tRNA-intron endonuclease SEN34</fullName>
    </alternativeName>
</protein>
<organism evidence="12 13">
    <name type="scientific">Aplosporella prunicola CBS 121167</name>
    <dbReference type="NCBI Taxonomy" id="1176127"/>
    <lineage>
        <taxon>Eukaryota</taxon>
        <taxon>Fungi</taxon>
        <taxon>Dikarya</taxon>
        <taxon>Ascomycota</taxon>
        <taxon>Pezizomycotina</taxon>
        <taxon>Dothideomycetes</taxon>
        <taxon>Dothideomycetes incertae sedis</taxon>
        <taxon>Botryosphaeriales</taxon>
        <taxon>Aplosporellaceae</taxon>
        <taxon>Aplosporella</taxon>
    </lineage>
</organism>
<dbReference type="GO" id="GO:0000379">
    <property type="term" value="P:tRNA-type intron splice site recognition and cleavage"/>
    <property type="evidence" value="ECO:0007669"/>
    <property type="project" value="TreeGrafter"/>
</dbReference>
<dbReference type="InterPro" id="IPR006677">
    <property type="entry name" value="tRNA_intron_Endonuc_cat-like"/>
</dbReference>
<evidence type="ECO:0000313" key="13">
    <source>
        <dbReference type="Proteomes" id="UP000799438"/>
    </source>
</evidence>
<dbReference type="PANTHER" id="PTHR13070">
    <property type="entry name" value="TRNA-SPLICING ENDONUCLEASE SUBUNIT SEN34-RELATED"/>
    <property type="match status" value="1"/>
</dbReference>
<keyword evidence="3" id="KW-0819">tRNA processing</keyword>
<evidence type="ECO:0000256" key="3">
    <source>
        <dbReference type="ARBA" id="ARBA00022694"/>
    </source>
</evidence>
<evidence type="ECO:0000313" key="12">
    <source>
        <dbReference type="EMBL" id="KAF2143725.1"/>
    </source>
</evidence>
<dbReference type="EMBL" id="ML995481">
    <property type="protein sequence ID" value="KAF2143725.1"/>
    <property type="molecule type" value="Genomic_DNA"/>
</dbReference>
<dbReference type="FunFam" id="3.40.1350.10:FF:000008">
    <property type="entry name" value="tRNA-splicing endonuclease subunit Sen34"/>
    <property type="match status" value="1"/>
</dbReference>
<reference evidence="12" key="1">
    <citation type="journal article" date="2020" name="Stud. Mycol.">
        <title>101 Dothideomycetes genomes: a test case for predicting lifestyles and emergence of pathogens.</title>
        <authorList>
            <person name="Haridas S."/>
            <person name="Albert R."/>
            <person name="Binder M."/>
            <person name="Bloem J."/>
            <person name="Labutti K."/>
            <person name="Salamov A."/>
            <person name="Andreopoulos B."/>
            <person name="Baker S."/>
            <person name="Barry K."/>
            <person name="Bills G."/>
            <person name="Bluhm B."/>
            <person name="Cannon C."/>
            <person name="Castanera R."/>
            <person name="Culley D."/>
            <person name="Daum C."/>
            <person name="Ezra D."/>
            <person name="Gonzalez J."/>
            <person name="Henrissat B."/>
            <person name="Kuo A."/>
            <person name="Liang C."/>
            <person name="Lipzen A."/>
            <person name="Lutzoni F."/>
            <person name="Magnuson J."/>
            <person name="Mondo S."/>
            <person name="Nolan M."/>
            <person name="Ohm R."/>
            <person name="Pangilinan J."/>
            <person name="Park H.-J."/>
            <person name="Ramirez L."/>
            <person name="Alfaro M."/>
            <person name="Sun H."/>
            <person name="Tritt A."/>
            <person name="Yoshinaga Y."/>
            <person name="Zwiers L.-H."/>
            <person name="Turgeon B."/>
            <person name="Goodwin S."/>
            <person name="Spatafora J."/>
            <person name="Crous P."/>
            <person name="Grigoriev I."/>
        </authorList>
    </citation>
    <scope>NUCLEOTIDE SEQUENCE</scope>
    <source>
        <strain evidence="12">CBS 121167</strain>
    </source>
</reference>
<accession>A0A6A6BK65</accession>
<dbReference type="GO" id="GO:0003676">
    <property type="term" value="F:nucleic acid binding"/>
    <property type="evidence" value="ECO:0007669"/>
    <property type="project" value="InterPro"/>
</dbReference>
<feature type="region of interest" description="Disordered" evidence="9">
    <location>
        <begin position="1"/>
        <end position="141"/>
    </location>
</feature>
<proteinExistence type="inferred from homology"/>
<dbReference type="InterPro" id="IPR059049">
    <property type="entry name" value="TSEN34_N"/>
</dbReference>
<dbReference type="InterPro" id="IPR011856">
    <property type="entry name" value="tRNA_endonuc-like_dom_sf"/>
</dbReference>
<dbReference type="EC" id="4.6.1.16" evidence="2"/>
<dbReference type="CDD" id="cd22363">
    <property type="entry name" value="tRNA-intron_lyase_C"/>
    <property type="match status" value="1"/>
</dbReference>
<dbReference type="RefSeq" id="XP_033399437.1">
    <property type="nucleotide sequence ID" value="XM_033544037.1"/>
</dbReference>
<dbReference type="OrthoDB" id="48041at2759"/>
<dbReference type="AlphaFoldDB" id="A0A6A6BK65"/>
<evidence type="ECO:0000256" key="5">
    <source>
        <dbReference type="ARBA" id="ARBA00034031"/>
    </source>
</evidence>
<evidence type="ECO:0000256" key="9">
    <source>
        <dbReference type="SAM" id="MobiDB-lite"/>
    </source>
</evidence>
<keyword evidence="4" id="KW-0456">Lyase</keyword>
<dbReference type="Proteomes" id="UP000799438">
    <property type="component" value="Unassembled WGS sequence"/>
</dbReference>
<evidence type="ECO:0000256" key="7">
    <source>
        <dbReference type="ARBA" id="ARBA00075884"/>
    </source>
</evidence>
<evidence type="ECO:0000259" key="10">
    <source>
        <dbReference type="Pfam" id="PF01974"/>
    </source>
</evidence>
<evidence type="ECO:0000256" key="1">
    <source>
        <dbReference type="ARBA" id="ARBA00008078"/>
    </source>
</evidence>
<evidence type="ECO:0000256" key="6">
    <source>
        <dbReference type="ARBA" id="ARBA00059865"/>
    </source>
</evidence>
<feature type="compositionally biased region" description="Basic and acidic residues" evidence="9">
    <location>
        <begin position="213"/>
        <end position="227"/>
    </location>
</feature>
<dbReference type="GO" id="GO:0005634">
    <property type="term" value="C:nucleus"/>
    <property type="evidence" value="ECO:0007669"/>
    <property type="project" value="UniProtKB-ARBA"/>
</dbReference>
<comment type="function">
    <text evidence="6">Constitutes one of the two catalytic subunit of the tRNA-splicing endonuclease complex, a complex responsible for identification and cleavage of the splice sites in pre-tRNA. It cleaves pre-tRNA at the 5'- and 3'-splice sites to release the intron. The products are an intron and two tRNA half-molecules bearing 2',3'-cyclic phosphate and 5'-OH termini. There are no conserved sequences at the splice sites, but the intron is invariably located at the same site in the gene, placing the splice sites an invariant distance from the constant structural features of the tRNA body. It probably carries the active site for 3'-splice site cleavage.</text>
</comment>
<dbReference type="Pfam" id="PF01974">
    <property type="entry name" value="tRNA_int_endo"/>
    <property type="match status" value="1"/>
</dbReference>
<feature type="domain" description="TSEN34 N-terminal" evidence="11">
    <location>
        <begin position="254"/>
        <end position="323"/>
    </location>
</feature>
<evidence type="ECO:0000256" key="8">
    <source>
        <dbReference type="ARBA" id="ARBA00076724"/>
    </source>
</evidence>